<dbReference type="GO" id="GO:0003756">
    <property type="term" value="F:protein disulfide isomerase activity"/>
    <property type="evidence" value="ECO:0007669"/>
    <property type="project" value="UniProtKB-EC"/>
</dbReference>
<dbReference type="InterPro" id="IPR017937">
    <property type="entry name" value="Thioredoxin_CS"/>
</dbReference>
<dbReference type="PROSITE" id="PS00194">
    <property type="entry name" value="THIOREDOXIN_1"/>
    <property type="match status" value="1"/>
</dbReference>
<comment type="similarity">
    <text evidence="1">Belongs to the protein disulfide isomerase family.</text>
</comment>
<dbReference type="InterPro" id="IPR051063">
    <property type="entry name" value="PDI"/>
</dbReference>
<dbReference type="RefSeq" id="XP_013890725.1">
    <property type="nucleotide sequence ID" value="XM_014035271.1"/>
</dbReference>
<evidence type="ECO:0000259" key="5">
    <source>
        <dbReference type="PROSITE" id="PS51352"/>
    </source>
</evidence>
<dbReference type="Proteomes" id="UP000054498">
    <property type="component" value="Unassembled WGS sequence"/>
</dbReference>
<evidence type="ECO:0000313" key="6">
    <source>
        <dbReference type="EMBL" id="KIY91705.1"/>
    </source>
</evidence>
<evidence type="ECO:0000256" key="4">
    <source>
        <dbReference type="SAM" id="SignalP"/>
    </source>
</evidence>
<evidence type="ECO:0000256" key="1">
    <source>
        <dbReference type="ARBA" id="ARBA00006347"/>
    </source>
</evidence>
<accession>A0A0D2M8E1</accession>
<keyword evidence="2 4" id="KW-0732">Signal</keyword>
<dbReference type="Pfam" id="PF00085">
    <property type="entry name" value="Thioredoxin"/>
    <property type="match status" value="1"/>
</dbReference>
<dbReference type="AlphaFoldDB" id="A0A0D2M8E1"/>
<dbReference type="GeneID" id="25734000"/>
<evidence type="ECO:0000313" key="7">
    <source>
        <dbReference type="Proteomes" id="UP000054498"/>
    </source>
</evidence>
<dbReference type="PANTHER" id="PTHR45672:SF3">
    <property type="entry name" value="THIOREDOXIN DOMAIN-CONTAINING PROTEIN 5"/>
    <property type="match status" value="1"/>
</dbReference>
<keyword evidence="7" id="KW-1185">Reference proteome</keyword>
<dbReference type="PANTHER" id="PTHR45672">
    <property type="entry name" value="PROTEIN DISULFIDE-ISOMERASE C17H9.14C-RELATED"/>
    <property type="match status" value="1"/>
</dbReference>
<feature type="domain" description="Thioredoxin" evidence="5">
    <location>
        <begin position="9"/>
        <end position="136"/>
    </location>
</feature>
<dbReference type="OrthoDB" id="72053at2759"/>
<dbReference type="GO" id="GO:0005783">
    <property type="term" value="C:endoplasmic reticulum"/>
    <property type="evidence" value="ECO:0007669"/>
    <property type="project" value="TreeGrafter"/>
</dbReference>
<feature type="region of interest" description="Disordered" evidence="3">
    <location>
        <begin position="116"/>
        <end position="157"/>
    </location>
</feature>
<name>A0A0D2M8E1_9CHLO</name>
<dbReference type="EC" id="5.3.4.1" evidence="6"/>
<evidence type="ECO:0000256" key="3">
    <source>
        <dbReference type="SAM" id="MobiDB-lite"/>
    </source>
</evidence>
<dbReference type="KEGG" id="mng:MNEG_16259"/>
<proteinExistence type="inferred from homology"/>
<dbReference type="PRINTS" id="PR00421">
    <property type="entry name" value="THIOREDOXIN"/>
</dbReference>
<dbReference type="SUPFAM" id="SSF52833">
    <property type="entry name" value="Thioredoxin-like"/>
    <property type="match status" value="1"/>
</dbReference>
<dbReference type="STRING" id="145388.A0A0D2M8E1"/>
<sequence length="157" mass="16939">MARLAILLVLCLVAAPLAFADAEEDSHVVTLTADTYDDAINDGKVYFVKYFAPWCGHCKRLVPTWAELASAYKSHDSIAIAKVDCTTDRDVCTDAEIKGYPTLKVMHNGEEVKAYRGEQGRRAGGGVKAPIRNQQIGRGQGPSGLKQGSGLKQASDK</sequence>
<dbReference type="PROSITE" id="PS51352">
    <property type="entry name" value="THIOREDOXIN_2"/>
    <property type="match status" value="1"/>
</dbReference>
<evidence type="ECO:0000256" key="2">
    <source>
        <dbReference type="ARBA" id="ARBA00022729"/>
    </source>
</evidence>
<dbReference type="GO" id="GO:0006457">
    <property type="term" value="P:protein folding"/>
    <property type="evidence" value="ECO:0007669"/>
    <property type="project" value="TreeGrafter"/>
</dbReference>
<organism evidence="6 7">
    <name type="scientific">Monoraphidium neglectum</name>
    <dbReference type="NCBI Taxonomy" id="145388"/>
    <lineage>
        <taxon>Eukaryota</taxon>
        <taxon>Viridiplantae</taxon>
        <taxon>Chlorophyta</taxon>
        <taxon>core chlorophytes</taxon>
        <taxon>Chlorophyceae</taxon>
        <taxon>CS clade</taxon>
        <taxon>Sphaeropleales</taxon>
        <taxon>Selenastraceae</taxon>
        <taxon>Monoraphidium</taxon>
    </lineage>
</organism>
<gene>
    <name evidence="6" type="ORF">MNEG_16259</name>
</gene>
<feature type="signal peptide" evidence="4">
    <location>
        <begin position="1"/>
        <end position="22"/>
    </location>
</feature>
<dbReference type="InterPro" id="IPR013766">
    <property type="entry name" value="Thioredoxin_domain"/>
</dbReference>
<dbReference type="EMBL" id="KK106380">
    <property type="protein sequence ID" value="KIY91705.1"/>
    <property type="molecule type" value="Genomic_DNA"/>
</dbReference>
<reference evidence="6 7" key="1">
    <citation type="journal article" date="2013" name="BMC Genomics">
        <title>Reconstruction of the lipid metabolism for the microalga Monoraphidium neglectum from its genome sequence reveals characteristics suitable for biofuel production.</title>
        <authorList>
            <person name="Bogen C."/>
            <person name="Al-Dilaimi A."/>
            <person name="Albersmeier A."/>
            <person name="Wichmann J."/>
            <person name="Grundmann M."/>
            <person name="Rupp O."/>
            <person name="Lauersen K.J."/>
            <person name="Blifernez-Klassen O."/>
            <person name="Kalinowski J."/>
            <person name="Goesmann A."/>
            <person name="Mussgnug J.H."/>
            <person name="Kruse O."/>
        </authorList>
    </citation>
    <scope>NUCLEOTIDE SEQUENCE [LARGE SCALE GENOMIC DNA]</scope>
    <source>
        <strain evidence="6 7">SAG 48.87</strain>
    </source>
</reference>
<keyword evidence="6" id="KW-0413">Isomerase</keyword>
<protein>
    <submittedName>
        <fullName evidence="6">Prolyl 4-hydroxylase, beta polypeptide</fullName>
        <ecNumber evidence="6">5.3.4.1</ecNumber>
    </submittedName>
</protein>
<dbReference type="InterPro" id="IPR036249">
    <property type="entry name" value="Thioredoxin-like_sf"/>
</dbReference>
<dbReference type="Gene3D" id="3.40.30.10">
    <property type="entry name" value="Glutaredoxin"/>
    <property type="match status" value="1"/>
</dbReference>
<feature type="chain" id="PRO_5002264562" evidence="4">
    <location>
        <begin position="23"/>
        <end position="157"/>
    </location>
</feature>